<protein>
    <submittedName>
        <fullName evidence="1">Uncharacterized protein</fullName>
    </submittedName>
</protein>
<comment type="caution">
    <text evidence="1">The sequence shown here is derived from an EMBL/GenBank/DDBJ whole genome shotgun (WGS) entry which is preliminary data.</text>
</comment>
<organism evidence="1">
    <name type="scientific">marine sediment metagenome</name>
    <dbReference type="NCBI Taxonomy" id="412755"/>
    <lineage>
        <taxon>unclassified sequences</taxon>
        <taxon>metagenomes</taxon>
        <taxon>ecological metagenomes</taxon>
    </lineage>
</organism>
<dbReference type="AlphaFoldDB" id="A0A0F8YE41"/>
<gene>
    <name evidence="1" type="ORF">LCGC14_2908770</name>
</gene>
<name>A0A0F8YE41_9ZZZZ</name>
<sequence>MNDIGPGDLVECVNDDFVGLFADETPPVKGEIYTIREIRPETALSHGIAFRLYEIKNPPHFPMYAECSFYECHFRPVRTTDISIFTEIAQDVKDGIHRKILEDA</sequence>
<reference evidence="1" key="1">
    <citation type="journal article" date="2015" name="Nature">
        <title>Complex archaea that bridge the gap between prokaryotes and eukaryotes.</title>
        <authorList>
            <person name="Spang A."/>
            <person name="Saw J.H."/>
            <person name="Jorgensen S.L."/>
            <person name="Zaremba-Niedzwiedzka K."/>
            <person name="Martijn J."/>
            <person name="Lind A.E."/>
            <person name="van Eijk R."/>
            <person name="Schleper C."/>
            <person name="Guy L."/>
            <person name="Ettema T.J."/>
        </authorList>
    </citation>
    <scope>NUCLEOTIDE SEQUENCE</scope>
</reference>
<dbReference type="EMBL" id="LAZR01057501">
    <property type="protein sequence ID" value="KKK71950.1"/>
    <property type="molecule type" value="Genomic_DNA"/>
</dbReference>
<proteinExistence type="predicted"/>
<evidence type="ECO:0000313" key="1">
    <source>
        <dbReference type="EMBL" id="KKK71950.1"/>
    </source>
</evidence>
<accession>A0A0F8YE41</accession>